<dbReference type="Proteomes" id="UP001295794">
    <property type="component" value="Unassembled WGS sequence"/>
</dbReference>
<reference evidence="2" key="1">
    <citation type="submission" date="2023-11" db="EMBL/GenBank/DDBJ databases">
        <authorList>
            <person name="De Vega J J."/>
            <person name="De Vega J J."/>
        </authorList>
    </citation>
    <scope>NUCLEOTIDE SEQUENCE</scope>
</reference>
<accession>A0AAD2HZ95</accession>
<comment type="caution">
    <text evidence="2">The sequence shown here is derived from an EMBL/GenBank/DDBJ whole genome shotgun (WGS) entry which is preliminary data.</text>
</comment>
<proteinExistence type="predicted"/>
<feature type="compositionally biased region" description="Basic and acidic residues" evidence="1">
    <location>
        <begin position="43"/>
        <end position="65"/>
    </location>
</feature>
<protein>
    <submittedName>
        <fullName evidence="2">Uncharacterized protein</fullName>
    </submittedName>
</protein>
<feature type="compositionally biased region" description="Basic residues" evidence="1">
    <location>
        <begin position="93"/>
        <end position="107"/>
    </location>
</feature>
<dbReference type="AlphaFoldDB" id="A0AAD2HZ95"/>
<feature type="region of interest" description="Disordered" evidence="1">
    <location>
        <begin position="15"/>
        <end position="65"/>
    </location>
</feature>
<evidence type="ECO:0000256" key="1">
    <source>
        <dbReference type="SAM" id="MobiDB-lite"/>
    </source>
</evidence>
<sequence length="114" mass="13405">QSLLYGRLYHSRAILPEKAGSRQRDRLRRRRTRRRSHLLPHRRAAELPRPRLDLPHPRHPDAHDRPARGVVCERAHADPHQHVHRLGALPRPTLHHALPRRRGRHLPALRPAVL</sequence>
<feature type="compositionally biased region" description="Basic residues" evidence="1">
    <location>
        <begin position="25"/>
        <end position="42"/>
    </location>
</feature>
<dbReference type="EMBL" id="CAVNYO010000480">
    <property type="protein sequence ID" value="CAK5284520.1"/>
    <property type="molecule type" value="Genomic_DNA"/>
</dbReference>
<feature type="region of interest" description="Disordered" evidence="1">
    <location>
        <begin position="79"/>
        <end position="114"/>
    </location>
</feature>
<feature type="non-terminal residue" evidence="2">
    <location>
        <position position="114"/>
    </location>
</feature>
<evidence type="ECO:0000313" key="3">
    <source>
        <dbReference type="Proteomes" id="UP001295794"/>
    </source>
</evidence>
<name>A0AAD2HZ95_9AGAR</name>
<feature type="non-terminal residue" evidence="2">
    <location>
        <position position="1"/>
    </location>
</feature>
<gene>
    <name evidence="2" type="ORF">MYCIT1_LOCUS37813</name>
</gene>
<organism evidence="2 3">
    <name type="scientific">Mycena citricolor</name>
    <dbReference type="NCBI Taxonomy" id="2018698"/>
    <lineage>
        <taxon>Eukaryota</taxon>
        <taxon>Fungi</taxon>
        <taxon>Dikarya</taxon>
        <taxon>Basidiomycota</taxon>
        <taxon>Agaricomycotina</taxon>
        <taxon>Agaricomycetes</taxon>
        <taxon>Agaricomycetidae</taxon>
        <taxon>Agaricales</taxon>
        <taxon>Marasmiineae</taxon>
        <taxon>Mycenaceae</taxon>
        <taxon>Mycena</taxon>
    </lineage>
</organism>
<evidence type="ECO:0000313" key="2">
    <source>
        <dbReference type="EMBL" id="CAK5284520.1"/>
    </source>
</evidence>
<keyword evidence="3" id="KW-1185">Reference proteome</keyword>